<organism evidence="2 3">
    <name type="scientific">Tetranychus urticae</name>
    <name type="common">Two-spotted spider mite</name>
    <dbReference type="NCBI Taxonomy" id="32264"/>
    <lineage>
        <taxon>Eukaryota</taxon>
        <taxon>Metazoa</taxon>
        <taxon>Ecdysozoa</taxon>
        <taxon>Arthropoda</taxon>
        <taxon>Chelicerata</taxon>
        <taxon>Arachnida</taxon>
        <taxon>Acari</taxon>
        <taxon>Acariformes</taxon>
        <taxon>Trombidiformes</taxon>
        <taxon>Prostigmata</taxon>
        <taxon>Eleutherengona</taxon>
        <taxon>Raphignathae</taxon>
        <taxon>Tetranychoidea</taxon>
        <taxon>Tetranychidae</taxon>
        <taxon>Tetranychus</taxon>
    </lineage>
</organism>
<dbReference type="Proteomes" id="UP000015104">
    <property type="component" value="Unassembled WGS sequence"/>
</dbReference>
<dbReference type="EMBL" id="CAEY01000080">
    <property type="status" value="NOT_ANNOTATED_CDS"/>
    <property type="molecule type" value="Genomic_DNA"/>
</dbReference>
<dbReference type="Pfam" id="PF05649">
    <property type="entry name" value="Peptidase_M13_N"/>
    <property type="match status" value="1"/>
</dbReference>
<accession>T1KHZ5</accession>
<dbReference type="EnsemblMetazoa" id="tetur11g06180.1">
    <property type="protein sequence ID" value="tetur11g06180.1"/>
    <property type="gene ID" value="tetur11g06180"/>
</dbReference>
<reference evidence="2" key="2">
    <citation type="submission" date="2015-06" db="UniProtKB">
        <authorList>
            <consortium name="EnsemblMetazoa"/>
        </authorList>
    </citation>
    <scope>IDENTIFICATION</scope>
</reference>
<evidence type="ECO:0000259" key="1">
    <source>
        <dbReference type="Pfam" id="PF05649"/>
    </source>
</evidence>
<dbReference type="HOGENOM" id="CLU_2149049_0_0_1"/>
<dbReference type="InterPro" id="IPR042089">
    <property type="entry name" value="Peptidase_M13_dom_2"/>
</dbReference>
<sequence length="112" mass="12413">MYKTCTNVDAIESRANQPLINIITAFGGWLSTSNTISYFSQLDFADIVLKLKELGVNFSFLIAIDIGPDLKNTSNNIIAIDQAELVLKHKGLYTEDSYLATSTLTYNSQSKQ</sequence>
<dbReference type="Gene3D" id="1.10.1380.10">
    <property type="entry name" value="Neutral endopeptidase , domain2"/>
    <property type="match status" value="1"/>
</dbReference>
<keyword evidence="3" id="KW-1185">Reference proteome</keyword>
<dbReference type="GO" id="GO:0006508">
    <property type="term" value="P:proteolysis"/>
    <property type="evidence" value="ECO:0007669"/>
    <property type="project" value="InterPro"/>
</dbReference>
<dbReference type="InterPro" id="IPR008753">
    <property type="entry name" value="Peptidase_M13_N"/>
</dbReference>
<dbReference type="SUPFAM" id="SSF55486">
    <property type="entry name" value="Metalloproteases ('zincins'), catalytic domain"/>
    <property type="match status" value="1"/>
</dbReference>
<evidence type="ECO:0000313" key="2">
    <source>
        <dbReference type="EnsemblMetazoa" id="tetur11g06180.1"/>
    </source>
</evidence>
<proteinExistence type="predicted"/>
<protein>
    <recommendedName>
        <fullName evidence="1">Peptidase M13 N-terminal domain-containing protein</fullName>
    </recommendedName>
</protein>
<feature type="domain" description="Peptidase M13 N-terminal" evidence="1">
    <location>
        <begin position="1"/>
        <end position="96"/>
    </location>
</feature>
<reference evidence="3" key="1">
    <citation type="submission" date="2011-08" db="EMBL/GenBank/DDBJ databases">
        <authorList>
            <person name="Rombauts S."/>
        </authorList>
    </citation>
    <scope>NUCLEOTIDE SEQUENCE</scope>
    <source>
        <strain evidence="3">London</strain>
    </source>
</reference>
<dbReference type="AlphaFoldDB" id="T1KHZ5"/>
<evidence type="ECO:0000313" key="3">
    <source>
        <dbReference type="Proteomes" id="UP000015104"/>
    </source>
</evidence>
<name>T1KHZ5_TETUR</name>